<sequence>MDAKELVERVIHQKAEGQTVEVKAAKSGAPKVYDTLSSFSNQQDGGDIVFGMDERDNFKVVGVYDIQALQREIVDQGKEMTPEVHPTFETYETPTGTVVVAHVSGMPMGRRPVYRTTAGITKGAYVRSGDQDLRMGPAELYEIEAFKDGLRDDVSVPPISERDMLDPDKVADFVIRAKDNRPNLARRDADKVLGLLGVQRDGKPTLAGLMTLADYPQQALPNLCVTAIAVAGTRIGQDDSGERFIDNKRFEGTIEEMVEAAIAFIKRNTRTRSIIRDTRREDIPEYPEKAVREIVVNSLMHRDYGPYSNGTPTRLVIFSNRLECWNPGGIYGGQSIDNLGYVNIQTRNPTLVSILEIQGVAENRHSGIPLIREEMRRAGLRPPVFVDRRGSFSVTLYNEPEVKGARSRDGRRKVSEEELLEFCSVPRSRGEIASHFKVNTAYASSRYINPLVERELLLMTMPEKPQSKDQRFVTAR</sequence>
<dbReference type="InterPro" id="IPR007421">
    <property type="entry name" value="Schlafen_AlbA_2_dom"/>
</dbReference>
<dbReference type="InterPro" id="IPR038461">
    <property type="entry name" value="Schlafen_AlbA_2_dom_sf"/>
</dbReference>
<reference evidence="2" key="2">
    <citation type="submission" date="2021-04" db="EMBL/GenBank/DDBJ databases">
        <authorList>
            <person name="Gilroy R."/>
        </authorList>
    </citation>
    <scope>NUCLEOTIDE SEQUENCE</scope>
    <source>
        <strain evidence="2">ChiHecolR3B27-1887</strain>
    </source>
</reference>
<feature type="domain" description="Schlafen AlbA-2" evidence="1">
    <location>
        <begin position="16"/>
        <end position="135"/>
    </location>
</feature>
<protein>
    <submittedName>
        <fullName evidence="2">DNA binding domain-containing protein</fullName>
    </submittedName>
</protein>
<dbReference type="InterPro" id="IPR038475">
    <property type="entry name" value="RecG_C_sf"/>
</dbReference>
<dbReference type="Pfam" id="PF13749">
    <property type="entry name" value="HATPase_c_4"/>
    <property type="match status" value="1"/>
</dbReference>
<accession>A0A9D2ING3</accession>
<dbReference type="PANTHER" id="PTHR30595:SF6">
    <property type="entry name" value="SCHLAFEN ALBA-2 DOMAIN-CONTAINING PROTEIN"/>
    <property type="match status" value="1"/>
</dbReference>
<comment type="caution">
    <text evidence="2">The sequence shown here is derived from an EMBL/GenBank/DDBJ whole genome shotgun (WGS) entry which is preliminary data.</text>
</comment>
<evidence type="ECO:0000313" key="2">
    <source>
        <dbReference type="EMBL" id="HIZ17563.1"/>
    </source>
</evidence>
<dbReference type="PANTHER" id="PTHR30595">
    <property type="entry name" value="GLPR-RELATED TRANSCRIPTIONAL REPRESSOR"/>
    <property type="match status" value="1"/>
</dbReference>
<name>A0A9D2ING3_9ACTN</name>
<dbReference type="Pfam" id="PF04326">
    <property type="entry name" value="SLFN_AlbA_2"/>
    <property type="match status" value="1"/>
</dbReference>
<dbReference type="Gene3D" id="3.30.565.60">
    <property type="match status" value="1"/>
</dbReference>
<dbReference type="EMBL" id="DXBZ01000008">
    <property type="protein sequence ID" value="HIZ17563.1"/>
    <property type="molecule type" value="Genomic_DNA"/>
</dbReference>
<reference evidence="2" key="1">
    <citation type="journal article" date="2021" name="PeerJ">
        <title>Extensive microbial diversity within the chicken gut microbiome revealed by metagenomics and culture.</title>
        <authorList>
            <person name="Gilroy R."/>
            <person name="Ravi A."/>
            <person name="Getino M."/>
            <person name="Pursley I."/>
            <person name="Horton D.L."/>
            <person name="Alikhan N.F."/>
            <person name="Baker D."/>
            <person name="Gharbi K."/>
            <person name="Hall N."/>
            <person name="Watson M."/>
            <person name="Adriaenssens E.M."/>
            <person name="Foster-Nyarko E."/>
            <person name="Jarju S."/>
            <person name="Secka A."/>
            <person name="Antonio M."/>
            <person name="Oren A."/>
            <person name="Chaudhuri R.R."/>
            <person name="La Ragione R."/>
            <person name="Hildebrand F."/>
            <person name="Pallen M.J."/>
        </authorList>
    </citation>
    <scope>NUCLEOTIDE SEQUENCE</scope>
    <source>
        <strain evidence="2">ChiHecolR3B27-1887</strain>
    </source>
</reference>
<dbReference type="Proteomes" id="UP000824029">
    <property type="component" value="Unassembled WGS sequence"/>
</dbReference>
<organism evidence="2 3">
    <name type="scientific">Candidatus Olsenella stercoravium</name>
    <dbReference type="NCBI Taxonomy" id="2838713"/>
    <lineage>
        <taxon>Bacteria</taxon>
        <taxon>Bacillati</taxon>
        <taxon>Actinomycetota</taxon>
        <taxon>Coriobacteriia</taxon>
        <taxon>Coriobacteriales</taxon>
        <taxon>Atopobiaceae</taxon>
        <taxon>Olsenella</taxon>
    </lineage>
</organism>
<dbReference type="Gene3D" id="3.30.950.30">
    <property type="entry name" value="Schlafen, AAA domain"/>
    <property type="match status" value="1"/>
</dbReference>
<dbReference type="AlphaFoldDB" id="A0A9D2ING3"/>
<proteinExistence type="predicted"/>
<evidence type="ECO:0000259" key="1">
    <source>
        <dbReference type="Pfam" id="PF04326"/>
    </source>
</evidence>
<evidence type="ECO:0000313" key="3">
    <source>
        <dbReference type="Proteomes" id="UP000824029"/>
    </source>
</evidence>
<gene>
    <name evidence="2" type="ORF">IAA22_00365</name>
</gene>